<name>A0A3B1DY29_9ZZZZ</name>
<evidence type="ECO:0000256" key="5">
    <source>
        <dbReference type="ARBA" id="ARBA00023136"/>
    </source>
</evidence>
<feature type="transmembrane region" description="Helical" evidence="6">
    <location>
        <begin position="61"/>
        <end position="81"/>
    </location>
</feature>
<evidence type="ECO:0000313" key="8">
    <source>
        <dbReference type="EMBL" id="VAX37295.1"/>
    </source>
</evidence>
<keyword evidence="4 6" id="KW-1133">Transmembrane helix</keyword>
<keyword evidence="5 6" id="KW-0472">Membrane</keyword>
<evidence type="ECO:0000259" key="7">
    <source>
        <dbReference type="SMART" id="SM00849"/>
    </source>
</evidence>
<dbReference type="NCBIfam" id="TIGR00360">
    <property type="entry name" value="ComEC_N-term"/>
    <property type="match status" value="1"/>
</dbReference>
<feature type="transmembrane region" description="Helical" evidence="6">
    <location>
        <begin position="309"/>
        <end position="330"/>
    </location>
</feature>
<dbReference type="EMBL" id="UOGL01000112">
    <property type="protein sequence ID" value="VAX37295.1"/>
    <property type="molecule type" value="Genomic_DNA"/>
</dbReference>
<dbReference type="InterPro" id="IPR035681">
    <property type="entry name" value="ComA-like_MBL"/>
</dbReference>
<dbReference type="SUPFAM" id="SSF56281">
    <property type="entry name" value="Metallo-hydrolase/oxidoreductase"/>
    <property type="match status" value="1"/>
</dbReference>
<dbReference type="Gene3D" id="3.60.15.10">
    <property type="entry name" value="Ribonuclease Z/Hydroxyacylglutathione hydrolase-like"/>
    <property type="match status" value="1"/>
</dbReference>
<feature type="transmembrane region" description="Helical" evidence="6">
    <location>
        <begin position="462"/>
        <end position="483"/>
    </location>
</feature>
<dbReference type="PANTHER" id="PTHR30619">
    <property type="entry name" value="DNA INTERNALIZATION/COMPETENCE PROTEIN COMEC/REC2"/>
    <property type="match status" value="1"/>
</dbReference>
<dbReference type="InterPro" id="IPR001279">
    <property type="entry name" value="Metallo-B-lactamas"/>
</dbReference>
<dbReference type="CDD" id="cd07731">
    <property type="entry name" value="ComA-like_MBL-fold"/>
    <property type="match status" value="1"/>
</dbReference>
<feature type="transmembrane region" description="Helical" evidence="6">
    <location>
        <begin position="337"/>
        <end position="357"/>
    </location>
</feature>
<keyword evidence="3 6" id="KW-0812">Transmembrane</keyword>
<feature type="transmembrane region" description="Helical" evidence="6">
    <location>
        <begin position="489"/>
        <end position="511"/>
    </location>
</feature>
<keyword evidence="2" id="KW-1003">Cell membrane</keyword>
<feature type="transmembrane region" description="Helical" evidence="6">
    <location>
        <begin position="88"/>
        <end position="109"/>
    </location>
</feature>
<feature type="transmembrane region" description="Helical" evidence="6">
    <location>
        <begin position="363"/>
        <end position="380"/>
    </location>
</feature>
<proteinExistence type="predicted"/>
<feature type="transmembrane region" description="Helical" evidence="6">
    <location>
        <begin position="581"/>
        <end position="599"/>
    </location>
</feature>
<dbReference type="InterPro" id="IPR036866">
    <property type="entry name" value="RibonucZ/Hydroxyglut_hydro"/>
</dbReference>
<feature type="transmembrane region" description="Helical" evidence="6">
    <location>
        <begin position="36"/>
        <end position="55"/>
    </location>
</feature>
<dbReference type="InterPro" id="IPR004477">
    <property type="entry name" value="ComEC_N"/>
</dbReference>
<dbReference type="InterPro" id="IPR052159">
    <property type="entry name" value="Competence_DNA_uptake"/>
</dbReference>
<evidence type="ECO:0000256" key="6">
    <source>
        <dbReference type="SAM" id="Phobius"/>
    </source>
</evidence>
<dbReference type="InterPro" id="IPR025405">
    <property type="entry name" value="DUF4131"/>
</dbReference>
<evidence type="ECO:0000256" key="4">
    <source>
        <dbReference type="ARBA" id="ARBA00022989"/>
    </source>
</evidence>
<dbReference type="PANTHER" id="PTHR30619:SF1">
    <property type="entry name" value="RECOMBINATION PROTEIN 2"/>
    <property type="match status" value="1"/>
</dbReference>
<feature type="domain" description="Metallo-beta-lactamase" evidence="7">
    <location>
        <begin position="615"/>
        <end position="816"/>
    </location>
</feature>
<dbReference type="AlphaFoldDB" id="A0A3B1DY29"/>
<accession>A0A3B1DY29</accession>
<feature type="transmembrane region" description="Helical" evidence="6">
    <location>
        <begin position="385"/>
        <end position="401"/>
    </location>
</feature>
<comment type="subcellular location">
    <subcellularLocation>
        <location evidence="1">Cell membrane</location>
        <topology evidence="1">Multi-pass membrane protein</topology>
    </subcellularLocation>
</comment>
<organism evidence="8">
    <name type="scientific">hydrothermal vent metagenome</name>
    <dbReference type="NCBI Taxonomy" id="652676"/>
    <lineage>
        <taxon>unclassified sequences</taxon>
        <taxon>metagenomes</taxon>
        <taxon>ecological metagenomes</taxon>
    </lineage>
</organism>
<evidence type="ECO:0000256" key="2">
    <source>
        <dbReference type="ARBA" id="ARBA00022475"/>
    </source>
</evidence>
<sequence>MQSSTFSHSEIGKNRLPVESEPEPVREEFSQKTNRSYARSPLLPVAVCFVLGILLDRLLSVTWIMWTSLMLVTTVAWGFSLIKGYHRVAVLCLLTSFFTLGAARHHLFWSMAEEGNLRQLLLKNSSANKSQLVKIQGIVMTEPVIQREEHQPFRSAWQRYDRSRCLVSCNQIATNTGWQSAVGKVSLNLSGHLLSAHAGQQIEVTGWASLPRGPRNPGEFDFREKMRRQGVDTILYVNHPDGIKVKNHPQNPNGLYQYLSRWLRRLRQEMSHNFVRELAPSNVSLAEALLLGQRTSMSNETRNAFAQSGMMHVLAISGLHIGLLAMLIWGICRLLKLSYPSTALLVFSIVLFCAILVEVRPPILRATIFISVALWGKVYLRRIRTGNLIALTLLLMLAWNPSDLFDVGAQLSFLAVMGLFFYGQASPATPYRDTLPVEIEQVGFSYWVGQFKSQSLSILKRTFLMMGCLWLFSIPLVMSQFHLVSPIGFILNVLLFPVIVVVLWLGYFFLFAGVLLPWLLPLLGSGFDGGLTLLRKSVQWGAYLDVGHQYVAGPSDWWLAGYYMLLFVVVLLWWRIQKRLWLWSLLGSWIAIGLLTGLSTSSKEELRCTFLSVGHGCAVMVELPNGKTLLYDAGSIQNSKRAEQAVENFYWEQGYHQLDTIVISHADIDHFNGVPGLLKTLPVGSLLVARPFLQFDQPSVLHLIESARKEHVPIQILSTGDRLKLDKTVSIQVLHPPAQWDVKQDNSSSIALQITYAGQTILLLGDIEKEGMQELLKRPAVNTAALLSPHHGSLAANPLELAAWATPEYVIVSGGRKVPVTTLRKRFGKKTHLYSTAQTGAVTISISKKGIVKTTTHIK</sequence>
<reference evidence="8" key="1">
    <citation type="submission" date="2018-06" db="EMBL/GenBank/DDBJ databases">
        <authorList>
            <person name="Zhirakovskaya E."/>
        </authorList>
    </citation>
    <scope>NUCLEOTIDE SEQUENCE</scope>
</reference>
<dbReference type="Pfam" id="PF00753">
    <property type="entry name" value="Lactamase_B"/>
    <property type="match status" value="1"/>
</dbReference>
<dbReference type="Pfam" id="PF03772">
    <property type="entry name" value="Competence"/>
    <property type="match status" value="1"/>
</dbReference>
<evidence type="ECO:0000256" key="1">
    <source>
        <dbReference type="ARBA" id="ARBA00004651"/>
    </source>
</evidence>
<feature type="transmembrane region" description="Helical" evidence="6">
    <location>
        <begin position="557"/>
        <end position="574"/>
    </location>
</feature>
<evidence type="ECO:0000256" key="3">
    <source>
        <dbReference type="ARBA" id="ARBA00022692"/>
    </source>
</evidence>
<dbReference type="GO" id="GO:0005886">
    <property type="term" value="C:plasma membrane"/>
    <property type="evidence" value="ECO:0007669"/>
    <property type="project" value="UniProtKB-SubCell"/>
</dbReference>
<dbReference type="SMART" id="SM00849">
    <property type="entry name" value="Lactamase_B"/>
    <property type="match status" value="1"/>
</dbReference>
<gene>
    <name evidence="8" type="ORF">MNBD_PLANCTO02-1296</name>
</gene>
<dbReference type="Pfam" id="PF13567">
    <property type="entry name" value="DUF4131"/>
    <property type="match status" value="1"/>
</dbReference>
<protein>
    <submittedName>
        <fullName evidence="8">DNA internalization-related competence protein ComEC/Rec2</fullName>
    </submittedName>
</protein>